<dbReference type="GO" id="GO:0004493">
    <property type="term" value="F:methylmalonyl-CoA epimerase activity"/>
    <property type="evidence" value="ECO:0007669"/>
    <property type="project" value="TreeGrafter"/>
</dbReference>
<dbReference type="KEGG" id="tmn:UCRPA7_5636"/>
<evidence type="ECO:0000313" key="3">
    <source>
        <dbReference type="EMBL" id="EON98831.1"/>
    </source>
</evidence>
<gene>
    <name evidence="3" type="ORF">UCRPA7_5636</name>
</gene>
<dbReference type="Proteomes" id="UP000014074">
    <property type="component" value="Unassembled WGS sequence"/>
</dbReference>
<dbReference type="EMBL" id="KB933188">
    <property type="protein sequence ID" value="EON98831.1"/>
    <property type="molecule type" value="Genomic_DNA"/>
</dbReference>
<keyword evidence="1" id="KW-0479">Metal-binding</keyword>
<dbReference type="Pfam" id="PF00903">
    <property type="entry name" value="Glyoxalase"/>
    <property type="match status" value="1"/>
</dbReference>
<feature type="domain" description="VOC" evidence="2">
    <location>
        <begin position="165"/>
        <end position="288"/>
    </location>
</feature>
<sequence>MASPVEKINLLRISHVYYKHQNAEKARQFMKDFGFFETARDGARTYYRGYGDEPFVLAVEEASSTEFGGTAFAVESEEELERASKILPKETNPSEVYELTAPGGGKCVTFYDPVDGFPFHLVWGQSKVEPLDPRFPELKPNFPEKHNRGVNQTQRFEKRPTPVHKLGHFGMCVTNFKKCYEFYSTYFNFYPSELIHNDAGEDVTVFFRLNRGDIKVDHHCFFFFEGPKMHVHHSSFETHDFDAQVLGHDWLRHKGYKNCWGVGRHIMGSQIFDYWFDPSGFILEHYVDGDLLDMTHPTQQTKAAPDNLHVWGPDLPPTFLT</sequence>
<organism evidence="3 4">
    <name type="scientific">Phaeoacremonium minimum (strain UCR-PA7)</name>
    <name type="common">Esca disease fungus</name>
    <name type="synonym">Togninia minima</name>
    <dbReference type="NCBI Taxonomy" id="1286976"/>
    <lineage>
        <taxon>Eukaryota</taxon>
        <taxon>Fungi</taxon>
        <taxon>Dikarya</taxon>
        <taxon>Ascomycota</taxon>
        <taxon>Pezizomycotina</taxon>
        <taxon>Sordariomycetes</taxon>
        <taxon>Sordariomycetidae</taxon>
        <taxon>Togniniales</taxon>
        <taxon>Togniniaceae</taxon>
        <taxon>Phaeoacremonium</taxon>
    </lineage>
</organism>
<dbReference type="AlphaFoldDB" id="R8BHQ6"/>
<dbReference type="FunFam" id="3.10.180.10:FF:000034">
    <property type="entry name" value="Glyoxalase/Bleomycin resistance protein/Dihydroxybiphenyl dioxygenase"/>
    <property type="match status" value="1"/>
</dbReference>
<evidence type="ECO:0000313" key="4">
    <source>
        <dbReference type="Proteomes" id="UP000014074"/>
    </source>
</evidence>
<accession>R8BHQ6</accession>
<dbReference type="HOGENOM" id="CLU_052361_0_1_1"/>
<dbReference type="GO" id="GO:0046872">
    <property type="term" value="F:metal ion binding"/>
    <property type="evidence" value="ECO:0007669"/>
    <property type="project" value="UniProtKB-KW"/>
</dbReference>
<dbReference type="GeneID" id="19326210"/>
<name>R8BHQ6_PHAM7</name>
<evidence type="ECO:0000259" key="2">
    <source>
        <dbReference type="PROSITE" id="PS51819"/>
    </source>
</evidence>
<dbReference type="SUPFAM" id="SSF54593">
    <property type="entry name" value="Glyoxalase/Bleomycin resistance protein/Dihydroxybiphenyl dioxygenase"/>
    <property type="match status" value="1"/>
</dbReference>
<dbReference type="GO" id="GO:0005739">
    <property type="term" value="C:mitochondrion"/>
    <property type="evidence" value="ECO:0007669"/>
    <property type="project" value="TreeGrafter"/>
</dbReference>
<keyword evidence="4" id="KW-1185">Reference proteome</keyword>
<dbReference type="GO" id="GO:0046491">
    <property type="term" value="P:L-methylmalonyl-CoA metabolic process"/>
    <property type="evidence" value="ECO:0007669"/>
    <property type="project" value="TreeGrafter"/>
</dbReference>
<dbReference type="RefSeq" id="XP_007916372.1">
    <property type="nucleotide sequence ID" value="XM_007918181.1"/>
</dbReference>
<dbReference type="eggNOG" id="ENOG502RMEJ">
    <property type="taxonomic scope" value="Eukaryota"/>
</dbReference>
<dbReference type="InterPro" id="IPR029068">
    <property type="entry name" value="Glyas_Bleomycin-R_OHBP_Dase"/>
</dbReference>
<dbReference type="InterPro" id="IPR037523">
    <property type="entry name" value="VOC_core"/>
</dbReference>
<protein>
    <submittedName>
        <fullName evidence="3">Putative glyoxalase family protein</fullName>
    </submittedName>
</protein>
<proteinExistence type="predicted"/>
<dbReference type="InterPro" id="IPR004360">
    <property type="entry name" value="Glyas_Fos-R_dOase_dom"/>
</dbReference>
<dbReference type="Gene3D" id="3.10.180.10">
    <property type="entry name" value="2,3-Dihydroxybiphenyl 1,2-Dioxygenase, domain 1"/>
    <property type="match status" value="2"/>
</dbReference>
<dbReference type="PANTHER" id="PTHR43048:SF3">
    <property type="entry name" value="METHYLMALONYL-COA EPIMERASE, MITOCHONDRIAL"/>
    <property type="match status" value="1"/>
</dbReference>
<dbReference type="FunFam" id="3.10.180.10:FF:000039">
    <property type="entry name" value="Trihydroxytoluene oxygenase (AFU_orthologue AFUA_8G02470)"/>
    <property type="match status" value="1"/>
</dbReference>
<reference evidence="4" key="1">
    <citation type="journal article" date="2013" name="Genome Announc.">
        <title>Draft genome sequence of the ascomycete Phaeoacremonium aleophilum strain UCR-PA7, a causal agent of the esca disease complex in grapevines.</title>
        <authorList>
            <person name="Blanco-Ulate B."/>
            <person name="Rolshausen P."/>
            <person name="Cantu D."/>
        </authorList>
    </citation>
    <scope>NUCLEOTIDE SEQUENCE [LARGE SCALE GENOMIC DNA]</scope>
    <source>
        <strain evidence="4">UCR-PA7</strain>
    </source>
</reference>
<evidence type="ECO:0000256" key="1">
    <source>
        <dbReference type="ARBA" id="ARBA00022723"/>
    </source>
</evidence>
<dbReference type="PANTHER" id="PTHR43048">
    <property type="entry name" value="METHYLMALONYL-COA EPIMERASE"/>
    <property type="match status" value="1"/>
</dbReference>
<dbReference type="InterPro" id="IPR051785">
    <property type="entry name" value="MMCE/EMCE_epimerase"/>
</dbReference>
<dbReference type="PROSITE" id="PS51819">
    <property type="entry name" value="VOC"/>
    <property type="match status" value="1"/>
</dbReference>
<dbReference type="OrthoDB" id="3360610at2759"/>